<dbReference type="Proteomes" id="UP000199103">
    <property type="component" value="Chromosome I"/>
</dbReference>
<dbReference type="OrthoDB" id="1779644at2"/>
<dbReference type="Pfam" id="PF19850">
    <property type="entry name" value="DUF6325"/>
    <property type="match status" value="1"/>
</dbReference>
<gene>
    <name evidence="1" type="ORF">SAMN04489812_4854</name>
</gene>
<keyword evidence="2" id="KW-1185">Reference proteome</keyword>
<accession>A0A1H1YY26</accession>
<protein>
    <recommendedName>
        <fullName evidence="3">DUF1269 domain-containing protein</fullName>
    </recommendedName>
</protein>
<dbReference type="AlphaFoldDB" id="A0A1H1YY26"/>
<proteinExistence type="predicted"/>
<dbReference type="InterPro" id="IPR046288">
    <property type="entry name" value="DUF6325"/>
</dbReference>
<evidence type="ECO:0000313" key="2">
    <source>
        <dbReference type="Proteomes" id="UP000199103"/>
    </source>
</evidence>
<dbReference type="STRING" id="630515.SAMN04489812_4854"/>
<sequence length="148" mass="15304">MSVQTAPVGPVDVAIVVFPESDIGSSLTDAIADAIGSGAVRLLDALIVQKDNNGKTMIIDIDDDTDAFALLPVSGAHQGLLTASDAEEVSDVLPPGATAMVVAWENMWAVRMRIAVHDAGGQIVAHERIAEDSLVGAFATLPSIEDGE</sequence>
<dbReference type="EMBL" id="LT629772">
    <property type="protein sequence ID" value="SDT26308.1"/>
    <property type="molecule type" value="Genomic_DNA"/>
</dbReference>
<organism evidence="1 2">
    <name type="scientific">Microlunatus soli</name>
    <dbReference type="NCBI Taxonomy" id="630515"/>
    <lineage>
        <taxon>Bacteria</taxon>
        <taxon>Bacillati</taxon>
        <taxon>Actinomycetota</taxon>
        <taxon>Actinomycetes</taxon>
        <taxon>Propionibacteriales</taxon>
        <taxon>Propionibacteriaceae</taxon>
        <taxon>Microlunatus</taxon>
    </lineage>
</organism>
<evidence type="ECO:0000313" key="1">
    <source>
        <dbReference type="EMBL" id="SDT26308.1"/>
    </source>
</evidence>
<reference evidence="1 2" key="1">
    <citation type="submission" date="2016-10" db="EMBL/GenBank/DDBJ databases">
        <authorList>
            <person name="de Groot N.N."/>
        </authorList>
    </citation>
    <scope>NUCLEOTIDE SEQUENCE [LARGE SCALE GENOMIC DNA]</scope>
    <source>
        <strain evidence="1 2">DSM 21800</strain>
    </source>
</reference>
<evidence type="ECO:0008006" key="3">
    <source>
        <dbReference type="Google" id="ProtNLM"/>
    </source>
</evidence>
<name>A0A1H1YY26_9ACTN</name>
<dbReference type="RefSeq" id="WP_157683679.1">
    <property type="nucleotide sequence ID" value="NZ_LT629772.1"/>
</dbReference>